<sequence>MKYPFLIAISLILISGCADNTQATDDKQEITKETVVTTSPTPEPSTSPPEQSETTPNLSLFNKIEDYDPNSNEIELKVNEKKVKTAFSQHDPYPFGFYLPSDMKRVDFEDGIEFHYGKSIFKINYWADSYATNVKQEAIFQPYSEYVGTDIYENEIKKNTAYQVYFAFEKNQIKYVMQWNYFEKDRDTVIPLFTAIATEMRYIPE</sequence>
<gene>
    <name evidence="3" type="ORF">H8B09_26655</name>
</gene>
<dbReference type="EMBL" id="JACXZA010000009">
    <property type="protein sequence ID" value="MBD3922362.1"/>
    <property type="molecule type" value="Genomic_DNA"/>
</dbReference>
<keyword evidence="2" id="KW-0732">Signal</keyword>
<comment type="caution">
    <text evidence="3">The sequence shown here is derived from an EMBL/GenBank/DDBJ whole genome shotgun (WGS) entry which is preliminary data.</text>
</comment>
<name>A0ABR8N2G7_9BACL</name>
<evidence type="ECO:0000256" key="1">
    <source>
        <dbReference type="SAM" id="MobiDB-lite"/>
    </source>
</evidence>
<feature type="chain" id="PRO_5046816074" description="Lipoprotein" evidence="2">
    <location>
        <begin position="24"/>
        <end position="205"/>
    </location>
</feature>
<accession>A0ABR8N2G7</accession>
<keyword evidence="4" id="KW-1185">Reference proteome</keyword>
<feature type="region of interest" description="Disordered" evidence="1">
    <location>
        <begin position="24"/>
        <end position="56"/>
    </location>
</feature>
<feature type="signal peptide" evidence="2">
    <location>
        <begin position="1"/>
        <end position="23"/>
    </location>
</feature>
<reference evidence="3 4" key="1">
    <citation type="submission" date="2020-09" db="EMBL/GenBank/DDBJ databases">
        <title>Paenibacillus sp. strain PR3 16S rRNA gene Genome sequencing and assembly.</title>
        <authorList>
            <person name="Kim J."/>
        </authorList>
    </citation>
    <scope>NUCLEOTIDE SEQUENCE [LARGE SCALE GENOMIC DNA]</scope>
    <source>
        <strain evidence="3 4">PR3</strain>
    </source>
</reference>
<evidence type="ECO:0000256" key="2">
    <source>
        <dbReference type="SAM" id="SignalP"/>
    </source>
</evidence>
<evidence type="ECO:0000313" key="3">
    <source>
        <dbReference type="EMBL" id="MBD3922362.1"/>
    </source>
</evidence>
<proteinExistence type="predicted"/>
<organism evidence="3 4">
    <name type="scientific">Paenibacillus terricola</name>
    <dbReference type="NCBI Taxonomy" id="2763503"/>
    <lineage>
        <taxon>Bacteria</taxon>
        <taxon>Bacillati</taxon>
        <taxon>Bacillota</taxon>
        <taxon>Bacilli</taxon>
        <taxon>Bacillales</taxon>
        <taxon>Paenibacillaceae</taxon>
        <taxon>Paenibacillus</taxon>
    </lineage>
</organism>
<evidence type="ECO:0000313" key="4">
    <source>
        <dbReference type="Proteomes" id="UP000609346"/>
    </source>
</evidence>
<protein>
    <recommendedName>
        <fullName evidence="5">Lipoprotein</fullName>
    </recommendedName>
</protein>
<dbReference type="Proteomes" id="UP000609346">
    <property type="component" value="Unassembled WGS sequence"/>
</dbReference>
<evidence type="ECO:0008006" key="5">
    <source>
        <dbReference type="Google" id="ProtNLM"/>
    </source>
</evidence>
<dbReference type="PROSITE" id="PS51257">
    <property type="entry name" value="PROKAR_LIPOPROTEIN"/>
    <property type="match status" value="1"/>
</dbReference>
<dbReference type="RefSeq" id="WP_191206671.1">
    <property type="nucleotide sequence ID" value="NZ_JACXZA010000009.1"/>
</dbReference>